<dbReference type="Gene3D" id="3.40.30.10">
    <property type="entry name" value="Glutaredoxin"/>
    <property type="match status" value="1"/>
</dbReference>
<dbReference type="InterPro" id="IPR019479">
    <property type="entry name" value="Peroxiredoxin_C"/>
</dbReference>
<keyword evidence="8" id="KW-0676">Redox-active center</keyword>
<dbReference type="Pfam" id="PF10417">
    <property type="entry name" value="1-cysPrx_C"/>
    <property type="match status" value="1"/>
</dbReference>
<dbReference type="InterPro" id="IPR000866">
    <property type="entry name" value="AhpC/TSA"/>
</dbReference>
<dbReference type="InterPro" id="IPR013766">
    <property type="entry name" value="Thioredoxin_domain"/>
</dbReference>
<comment type="subunit">
    <text evidence="2">Homodimer; disulfide-linked, upon oxidation. 5 homodimers assemble to form a ring-like decamer.</text>
</comment>
<dbReference type="GO" id="GO:0102039">
    <property type="term" value="F:NADH-dependent peroxiredoxin activity"/>
    <property type="evidence" value="ECO:0007669"/>
    <property type="project" value="UniProtKB-EC"/>
</dbReference>
<gene>
    <name evidence="14" type="ORF">SAMN04488116_2841</name>
</gene>
<evidence type="ECO:0000259" key="13">
    <source>
        <dbReference type="PROSITE" id="PS51352"/>
    </source>
</evidence>
<dbReference type="NCBIfam" id="NF009668">
    <property type="entry name" value="PRK13189.1"/>
    <property type="match status" value="1"/>
</dbReference>
<evidence type="ECO:0000256" key="4">
    <source>
        <dbReference type="ARBA" id="ARBA00017462"/>
    </source>
</evidence>
<reference evidence="15" key="1">
    <citation type="submission" date="2016-11" db="EMBL/GenBank/DDBJ databases">
        <authorList>
            <person name="Varghese N."/>
            <person name="Submissions S."/>
        </authorList>
    </citation>
    <scope>NUCLEOTIDE SEQUENCE [LARGE SCALE GENOMIC DNA]</scope>
    <source>
        <strain evidence="15">DSM 22638</strain>
    </source>
</reference>
<dbReference type="InterPro" id="IPR050217">
    <property type="entry name" value="Peroxiredoxin"/>
</dbReference>
<feature type="domain" description="Thioredoxin" evidence="13">
    <location>
        <begin position="3"/>
        <end position="159"/>
    </location>
</feature>
<dbReference type="PANTHER" id="PTHR10681">
    <property type="entry name" value="THIOREDOXIN PEROXIDASE"/>
    <property type="match status" value="1"/>
</dbReference>
<dbReference type="GO" id="GO:0005829">
    <property type="term" value="C:cytosol"/>
    <property type="evidence" value="ECO:0007669"/>
    <property type="project" value="TreeGrafter"/>
</dbReference>
<dbReference type="GO" id="GO:0006979">
    <property type="term" value="P:response to oxidative stress"/>
    <property type="evidence" value="ECO:0007669"/>
    <property type="project" value="TreeGrafter"/>
</dbReference>
<dbReference type="Gene3D" id="3.30.1020.10">
    <property type="entry name" value="Antioxidant, Horf6, Chain A, domain2"/>
    <property type="match status" value="1"/>
</dbReference>
<dbReference type="Pfam" id="PF00578">
    <property type="entry name" value="AhpC-TSA"/>
    <property type="match status" value="1"/>
</dbReference>
<dbReference type="InterPro" id="IPR036249">
    <property type="entry name" value="Thioredoxin-like_sf"/>
</dbReference>
<evidence type="ECO:0000256" key="6">
    <source>
        <dbReference type="ARBA" id="ARBA00022862"/>
    </source>
</evidence>
<evidence type="ECO:0000313" key="14">
    <source>
        <dbReference type="EMBL" id="SHG89826.1"/>
    </source>
</evidence>
<keyword evidence="15" id="KW-1185">Reference proteome</keyword>
<dbReference type="GO" id="GO:0033554">
    <property type="term" value="P:cellular response to stress"/>
    <property type="evidence" value="ECO:0007669"/>
    <property type="project" value="TreeGrafter"/>
</dbReference>
<evidence type="ECO:0000256" key="7">
    <source>
        <dbReference type="ARBA" id="ARBA00023002"/>
    </source>
</evidence>
<dbReference type="Proteomes" id="UP000184532">
    <property type="component" value="Unassembled WGS sequence"/>
</dbReference>
<evidence type="ECO:0000256" key="12">
    <source>
        <dbReference type="PIRSR" id="PIRSR000239-1"/>
    </source>
</evidence>
<evidence type="ECO:0000256" key="2">
    <source>
        <dbReference type="ARBA" id="ARBA00011654"/>
    </source>
</evidence>
<dbReference type="InterPro" id="IPR045020">
    <property type="entry name" value="PRX_1cys"/>
</dbReference>
<protein>
    <recommendedName>
        <fullName evidence="4">Alkyl hydroperoxide reductase C</fullName>
        <ecNumber evidence="3">1.11.1.26</ecNumber>
    </recommendedName>
    <alternativeName>
        <fullName evidence="10">Peroxiredoxin</fullName>
    </alternativeName>
</protein>
<sequence length="210" mass="23475">MSITLGSIAPDFSASTTMGELGFHEWLGSSWGLFFSHPEDYTPVCTTELGVVANLHDEFKKRNVKAIALSVDSLNSHKGWISDIEKTMKTTVNFPIIADEQAEVAQLYGMIHEGSSDKHTIRSVFVIGPEKDIKLMLTYPMAVGRNFDEILRVVDALQLSYKHPIVTPANWEQNDDVIIDPSISSEEAGRTFPKGHEEVTSYLRYTEQPD</sequence>
<dbReference type="SUPFAM" id="SSF52833">
    <property type="entry name" value="Thioredoxin-like"/>
    <property type="match status" value="1"/>
</dbReference>
<dbReference type="GO" id="GO:0042744">
    <property type="term" value="P:hydrogen peroxide catabolic process"/>
    <property type="evidence" value="ECO:0007669"/>
    <property type="project" value="TreeGrafter"/>
</dbReference>
<proteinExistence type="inferred from homology"/>
<dbReference type="EC" id="1.11.1.26" evidence="3"/>
<evidence type="ECO:0000256" key="9">
    <source>
        <dbReference type="ARBA" id="ARBA00025719"/>
    </source>
</evidence>
<keyword evidence="5" id="KW-0575">Peroxidase</keyword>
<evidence type="ECO:0000256" key="1">
    <source>
        <dbReference type="ARBA" id="ARBA00009796"/>
    </source>
</evidence>
<evidence type="ECO:0000256" key="5">
    <source>
        <dbReference type="ARBA" id="ARBA00022559"/>
    </source>
</evidence>
<dbReference type="OrthoDB" id="9812811at2"/>
<dbReference type="AlphaFoldDB" id="A0A1M5NJS3"/>
<dbReference type="CDD" id="cd03016">
    <property type="entry name" value="PRX_1cys"/>
    <property type="match status" value="1"/>
</dbReference>
<name>A0A1M5NJS3_9FLAO</name>
<dbReference type="FunFam" id="3.40.30.10:FF:000011">
    <property type="entry name" value="Peroxiredoxin PRX1"/>
    <property type="match status" value="1"/>
</dbReference>
<organism evidence="14 15">
    <name type="scientific">Flagellimonas flava</name>
    <dbReference type="NCBI Taxonomy" id="570519"/>
    <lineage>
        <taxon>Bacteria</taxon>
        <taxon>Pseudomonadati</taxon>
        <taxon>Bacteroidota</taxon>
        <taxon>Flavobacteriia</taxon>
        <taxon>Flavobacteriales</taxon>
        <taxon>Flavobacteriaceae</taxon>
        <taxon>Flagellimonas</taxon>
    </lineage>
</organism>
<dbReference type="GO" id="GO:0008379">
    <property type="term" value="F:thioredoxin peroxidase activity"/>
    <property type="evidence" value="ECO:0007669"/>
    <property type="project" value="TreeGrafter"/>
</dbReference>
<evidence type="ECO:0000256" key="10">
    <source>
        <dbReference type="ARBA" id="ARBA00032077"/>
    </source>
</evidence>
<comment type="similarity">
    <text evidence="9">Belongs to the peroxiredoxin family. Prx6 subfamily.</text>
</comment>
<feature type="active site" description="Cysteine sulfenic acid (-SOH) intermediate; for peroxidase activity" evidence="12">
    <location>
        <position position="45"/>
    </location>
</feature>
<evidence type="ECO:0000256" key="11">
    <source>
        <dbReference type="ARBA" id="ARBA00047572"/>
    </source>
</evidence>
<dbReference type="GO" id="GO:0045454">
    <property type="term" value="P:cell redox homeostasis"/>
    <property type="evidence" value="ECO:0007669"/>
    <property type="project" value="TreeGrafter"/>
</dbReference>
<dbReference type="PROSITE" id="PS51352">
    <property type="entry name" value="THIOREDOXIN_2"/>
    <property type="match status" value="1"/>
</dbReference>
<dbReference type="RefSeq" id="WP_073180797.1">
    <property type="nucleotide sequence ID" value="NZ_FQWL01000005.1"/>
</dbReference>
<keyword evidence="7" id="KW-0560">Oxidoreductase</keyword>
<dbReference type="PIRSF" id="PIRSF000239">
    <property type="entry name" value="AHPC"/>
    <property type="match status" value="1"/>
</dbReference>
<accession>A0A1M5NJS3</accession>
<dbReference type="STRING" id="570519.SAMN04488116_2841"/>
<dbReference type="InterPro" id="IPR024706">
    <property type="entry name" value="Peroxiredoxin_AhpC-typ"/>
</dbReference>
<comment type="similarity">
    <text evidence="1">Belongs to the peroxiredoxin family. AhpC/Prx1 subfamily.</text>
</comment>
<evidence type="ECO:0000313" key="15">
    <source>
        <dbReference type="Proteomes" id="UP000184532"/>
    </source>
</evidence>
<evidence type="ECO:0000256" key="8">
    <source>
        <dbReference type="ARBA" id="ARBA00023284"/>
    </source>
</evidence>
<comment type="catalytic activity">
    <reaction evidence="11">
        <text>a hydroperoxide + NADH + H(+) = an alcohol + NAD(+) + H2O</text>
        <dbReference type="Rhea" id="RHEA:62628"/>
        <dbReference type="ChEBI" id="CHEBI:15377"/>
        <dbReference type="ChEBI" id="CHEBI:15378"/>
        <dbReference type="ChEBI" id="CHEBI:30879"/>
        <dbReference type="ChEBI" id="CHEBI:35924"/>
        <dbReference type="ChEBI" id="CHEBI:57540"/>
        <dbReference type="ChEBI" id="CHEBI:57945"/>
        <dbReference type="EC" id="1.11.1.26"/>
    </reaction>
</comment>
<keyword evidence="6" id="KW-0049">Antioxidant</keyword>
<evidence type="ECO:0000256" key="3">
    <source>
        <dbReference type="ARBA" id="ARBA00013021"/>
    </source>
</evidence>
<dbReference type="PANTHER" id="PTHR10681:SF121">
    <property type="entry name" value="ALKYL HYDROPEROXIDE REDUCTASE C"/>
    <property type="match status" value="1"/>
</dbReference>
<dbReference type="EMBL" id="FQWL01000005">
    <property type="protein sequence ID" value="SHG89826.1"/>
    <property type="molecule type" value="Genomic_DNA"/>
</dbReference>
<dbReference type="FunFam" id="3.30.1020.10:FF:000001">
    <property type="entry name" value="1-Cys peroxiredoxin"/>
    <property type="match status" value="1"/>
</dbReference>
<dbReference type="SMR" id="A0A1M5NJS3"/>